<dbReference type="InterPro" id="IPR003953">
    <property type="entry name" value="FAD-dep_OxRdtase_2_FAD-bd"/>
</dbReference>
<dbReference type="EC" id="1.3.1.6" evidence="4"/>
<comment type="catalytic activity">
    <reaction evidence="4">
        <text>succinate + NAD(+) = fumarate + NADH + H(+)</text>
        <dbReference type="Rhea" id="RHEA:18281"/>
        <dbReference type="ChEBI" id="CHEBI:15378"/>
        <dbReference type="ChEBI" id="CHEBI:29806"/>
        <dbReference type="ChEBI" id="CHEBI:30031"/>
        <dbReference type="ChEBI" id="CHEBI:57540"/>
        <dbReference type="ChEBI" id="CHEBI:57945"/>
        <dbReference type="EC" id="1.3.1.6"/>
    </reaction>
</comment>
<accession>A0A1L7XJ57</accession>
<dbReference type="OrthoDB" id="10252157at2759"/>
<evidence type="ECO:0000313" key="7">
    <source>
        <dbReference type="EMBL" id="CZR65054.1"/>
    </source>
</evidence>
<dbReference type="Gene3D" id="3.50.50.60">
    <property type="entry name" value="FAD/NAD(P)-binding domain"/>
    <property type="match status" value="1"/>
</dbReference>
<dbReference type="SUPFAM" id="SSF56425">
    <property type="entry name" value="Succinate dehydrogenase/fumarate reductase flavoprotein, catalytic domain"/>
    <property type="match status" value="1"/>
</dbReference>
<evidence type="ECO:0000256" key="4">
    <source>
        <dbReference type="RuleBase" id="RU366062"/>
    </source>
</evidence>
<keyword evidence="8" id="KW-1185">Reference proteome</keyword>
<dbReference type="PANTHER" id="PTHR43400">
    <property type="entry name" value="FUMARATE REDUCTASE"/>
    <property type="match status" value="1"/>
</dbReference>
<evidence type="ECO:0000313" key="8">
    <source>
        <dbReference type="Proteomes" id="UP000184330"/>
    </source>
</evidence>
<keyword evidence="5" id="KW-0812">Transmembrane</keyword>
<dbReference type="GO" id="GO:0010181">
    <property type="term" value="F:FMN binding"/>
    <property type="evidence" value="ECO:0007669"/>
    <property type="project" value="InterPro"/>
</dbReference>
<dbReference type="InterPro" id="IPR010960">
    <property type="entry name" value="Flavocytochrome_c"/>
</dbReference>
<feature type="transmembrane region" description="Helical" evidence="5">
    <location>
        <begin position="7"/>
        <end position="27"/>
    </location>
</feature>
<gene>
    <name evidence="7" type="ORF">PAC_14954</name>
</gene>
<sequence>MSRRRVLYLVSISLFIGLASMLLRHLVSSPNSKLKLFSNMSTQNAAKERGVIVVGSGLAGLTAASTLISHGIRVQMLERAAKPGGNSMKASSGINGAPTKYQPGPPFSDTFFHADTVKSAGAVYQTSFKKERESLIGTLTNRSAAAIEWLTEEKGVNLSVVAQLGGHSFPRTHRGAGKLPPGASLVTTLLKSLKESPLFELDTECTVTKVLKPSTAVTGVEYLCGEKKEPKRAEGPVIFATGGFAGDAHGMLAKYRPDLAGFPSTNDPRPGSQDLLTAIGAQLLDMEQVQVHPTSFIDPANPSSPVKFLAAELLRGEGGVLLFEGKRFVNEMETRKVVTEAITNLPISKLENQDEKVKQWEILLILDEGVYKNASSHIDFYLWKKLMRKATIKDLGPTALASLKDYASGAAGHSTDLFKRDSFGHWELHDVTEDSVVYVGTVTPAVHFTMGGALISAKGEVIGEDGKGIEGIWAAGEVSGGVHGENRLGGSSLLECVVFGRVVGDEAARYLQAAKE</sequence>
<evidence type="ECO:0000256" key="1">
    <source>
        <dbReference type="ARBA" id="ARBA00022630"/>
    </source>
</evidence>
<dbReference type="Gene3D" id="3.90.700.10">
    <property type="entry name" value="Succinate dehydrogenase/fumarate reductase flavoprotein, catalytic domain"/>
    <property type="match status" value="1"/>
</dbReference>
<keyword evidence="2 4" id="KW-0274">FAD</keyword>
<comment type="similarity">
    <text evidence="4">Belongs to the FAD-dependent oxidoreductase 2 family. FRD/SDH subfamily.</text>
</comment>
<dbReference type="InterPro" id="IPR050315">
    <property type="entry name" value="FAD-oxidoreductase_2"/>
</dbReference>
<organism evidence="7 8">
    <name type="scientific">Phialocephala subalpina</name>
    <dbReference type="NCBI Taxonomy" id="576137"/>
    <lineage>
        <taxon>Eukaryota</taxon>
        <taxon>Fungi</taxon>
        <taxon>Dikarya</taxon>
        <taxon>Ascomycota</taxon>
        <taxon>Pezizomycotina</taxon>
        <taxon>Leotiomycetes</taxon>
        <taxon>Helotiales</taxon>
        <taxon>Mollisiaceae</taxon>
        <taxon>Phialocephala</taxon>
        <taxon>Phialocephala fortinii species complex</taxon>
    </lineage>
</organism>
<comment type="cofactor">
    <cofactor evidence="4">
        <name>FAD</name>
        <dbReference type="ChEBI" id="CHEBI:57692"/>
    </cofactor>
    <text evidence="4">Binds 1 FAD per monomer.</text>
</comment>
<proteinExistence type="inferred from homology"/>
<keyword evidence="5" id="KW-1133">Transmembrane helix</keyword>
<name>A0A1L7XJ57_9HELO</name>
<dbReference type="InterPro" id="IPR027477">
    <property type="entry name" value="Succ_DH/fumarate_Rdtase_cat_sf"/>
</dbReference>
<dbReference type="Proteomes" id="UP000184330">
    <property type="component" value="Unassembled WGS sequence"/>
</dbReference>
<evidence type="ECO:0000259" key="6">
    <source>
        <dbReference type="Pfam" id="PF00890"/>
    </source>
</evidence>
<feature type="domain" description="FAD-dependent oxidoreductase 2 FAD-binding" evidence="6">
    <location>
        <begin position="51"/>
        <end position="493"/>
    </location>
</feature>
<evidence type="ECO:0000256" key="2">
    <source>
        <dbReference type="ARBA" id="ARBA00022827"/>
    </source>
</evidence>
<keyword evidence="1 4" id="KW-0285">Flavoprotein</keyword>
<dbReference type="SUPFAM" id="SSF51905">
    <property type="entry name" value="FAD/NAD(P)-binding domain"/>
    <property type="match status" value="1"/>
</dbReference>
<dbReference type="InterPro" id="IPR036188">
    <property type="entry name" value="FAD/NAD-bd_sf"/>
</dbReference>
<evidence type="ECO:0000256" key="3">
    <source>
        <dbReference type="ARBA" id="ARBA00023002"/>
    </source>
</evidence>
<keyword evidence="3 4" id="KW-0560">Oxidoreductase</keyword>
<evidence type="ECO:0000256" key="5">
    <source>
        <dbReference type="SAM" id="Phobius"/>
    </source>
</evidence>
<dbReference type="STRING" id="576137.A0A1L7XJ57"/>
<dbReference type="AlphaFoldDB" id="A0A1L7XJ57"/>
<dbReference type="GO" id="GO:0016156">
    <property type="term" value="F:fumarate reductase (NADH) activity"/>
    <property type="evidence" value="ECO:0007669"/>
    <property type="project" value="UniProtKB-EC"/>
</dbReference>
<dbReference type="NCBIfam" id="TIGR01813">
    <property type="entry name" value="flavo_cyto_c"/>
    <property type="match status" value="1"/>
</dbReference>
<dbReference type="EMBL" id="FJOG01000029">
    <property type="protein sequence ID" value="CZR65054.1"/>
    <property type="molecule type" value="Genomic_DNA"/>
</dbReference>
<reference evidence="7 8" key="1">
    <citation type="submission" date="2016-03" db="EMBL/GenBank/DDBJ databases">
        <authorList>
            <person name="Ploux O."/>
        </authorList>
    </citation>
    <scope>NUCLEOTIDE SEQUENCE [LARGE SCALE GENOMIC DNA]</scope>
    <source>
        <strain evidence="7 8">UAMH 11012</strain>
    </source>
</reference>
<comment type="function">
    <text evidence="4">Irreversibly catalyzes the reduction of fumarate to succinate.</text>
</comment>
<dbReference type="Pfam" id="PF00890">
    <property type="entry name" value="FAD_binding_2"/>
    <property type="match status" value="1"/>
</dbReference>
<dbReference type="PANTHER" id="PTHR43400:SF12">
    <property type="entry name" value="FUMARATE REDUCTASE"/>
    <property type="match status" value="1"/>
</dbReference>
<keyword evidence="5" id="KW-0472">Membrane</keyword>
<protein>
    <recommendedName>
        <fullName evidence="4">Fumarate reductase</fullName>
        <ecNumber evidence="4">1.3.1.6</ecNumber>
    </recommendedName>
</protein>